<sequence>MTLHRTATNDQLSTRSPETGTRQSRPMPKRYRALGSALNVLGWVSPVSAGRVLNRMWFTPVHGRPGERTRAFWNSADRRIPMHIGPEGLDLHCWGPPTAPVILGVHGWRGSGSQFRQLVGPLVEAGYQVCLFDLPGHGLNPSRSTHLYEFVQVLLAIQDQLGRPAGVIAHSIGCQTVVQALEQGLQPGYLALVSPGLNIEAMVDRFSGFIGLSDRVKRAFKHELTAYSIEIAETWLGEPVAIWDRLNHDFARQVLTPNGLLVADREDEEVDWADFELTAGYWTGAETHFTRGLGHYRVLKDDGVVEKIARFFGERL</sequence>
<dbReference type="Gene3D" id="3.40.50.1820">
    <property type="entry name" value="alpha/beta hydrolase"/>
    <property type="match status" value="1"/>
</dbReference>
<dbReference type="GO" id="GO:0016787">
    <property type="term" value="F:hydrolase activity"/>
    <property type="evidence" value="ECO:0007669"/>
    <property type="project" value="UniProtKB-KW"/>
</dbReference>
<feature type="compositionally biased region" description="Polar residues" evidence="1">
    <location>
        <begin position="1"/>
        <end position="24"/>
    </location>
</feature>
<dbReference type="Proteomes" id="UP000626148">
    <property type="component" value="Unassembled WGS sequence"/>
</dbReference>
<keyword evidence="3" id="KW-0378">Hydrolase</keyword>
<evidence type="ECO:0000259" key="2">
    <source>
        <dbReference type="Pfam" id="PF12697"/>
    </source>
</evidence>
<dbReference type="Pfam" id="PF12697">
    <property type="entry name" value="Abhydrolase_6"/>
    <property type="match status" value="1"/>
</dbReference>
<reference evidence="3" key="1">
    <citation type="journal article" date="2014" name="Int. J. Syst. Evol. Microbiol.">
        <title>Complete genome sequence of Corynebacterium casei LMG S-19264T (=DSM 44701T), isolated from a smear-ripened cheese.</title>
        <authorList>
            <consortium name="US DOE Joint Genome Institute (JGI-PGF)"/>
            <person name="Walter F."/>
            <person name="Albersmeier A."/>
            <person name="Kalinowski J."/>
            <person name="Ruckert C."/>
        </authorList>
    </citation>
    <scope>NUCLEOTIDE SEQUENCE</scope>
    <source>
        <strain evidence="3">KCTC 22169</strain>
    </source>
</reference>
<reference evidence="3" key="2">
    <citation type="submission" date="2020-09" db="EMBL/GenBank/DDBJ databases">
        <authorList>
            <person name="Sun Q."/>
            <person name="Kim S."/>
        </authorList>
    </citation>
    <scope>NUCLEOTIDE SEQUENCE</scope>
    <source>
        <strain evidence="3">KCTC 22169</strain>
    </source>
</reference>
<dbReference type="EMBL" id="BMXR01000001">
    <property type="protein sequence ID" value="GGX40116.1"/>
    <property type="molecule type" value="Genomic_DNA"/>
</dbReference>
<proteinExistence type="predicted"/>
<dbReference type="InterPro" id="IPR000073">
    <property type="entry name" value="AB_hydrolase_1"/>
</dbReference>
<evidence type="ECO:0000313" key="3">
    <source>
        <dbReference type="EMBL" id="GGX40116.1"/>
    </source>
</evidence>
<organism evidence="3 4">
    <name type="scientific">Saccharospirillum salsuginis</name>
    <dbReference type="NCBI Taxonomy" id="418750"/>
    <lineage>
        <taxon>Bacteria</taxon>
        <taxon>Pseudomonadati</taxon>
        <taxon>Pseudomonadota</taxon>
        <taxon>Gammaproteobacteria</taxon>
        <taxon>Oceanospirillales</taxon>
        <taxon>Saccharospirillaceae</taxon>
        <taxon>Saccharospirillum</taxon>
    </lineage>
</organism>
<dbReference type="AlphaFoldDB" id="A0A918N526"/>
<accession>A0A918N526</accession>
<dbReference type="RefSeq" id="WP_189606759.1">
    <property type="nucleotide sequence ID" value="NZ_BMXR01000001.1"/>
</dbReference>
<protein>
    <submittedName>
        <fullName evidence="3">Alpha/beta hydrolase</fullName>
    </submittedName>
</protein>
<feature type="region of interest" description="Disordered" evidence="1">
    <location>
        <begin position="1"/>
        <end position="28"/>
    </location>
</feature>
<dbReference type="InterPro" id="IPR029058">
    <property type="entry name" value="AB_hydrolase_fold"/>
</dbReference>
<gene>
    <name evidence="3" type="ORF">GCM10007392_03430</name>
</gene>
<keyword evidence="4" id="KW-1185">Reference proteome</keyword>
<feature type="domain" description="AB hydrolase-1" evidence="2">
    <location>
        <begin position="103"/>
        <end position="295"/>
    </location>
</feature>
<name>A0A918N526_9GAMM</name>
<evidence type="ECO:0000256" key="1">
    <source>
        <dbReference type="SAM" id="MobiDB-lite"/>
    </source>
</evidence>
<evidence type="ECO:0000313" key="4">
    <source>
        <dbReference type="Proteomes" id="UP000626148"/>
    </source>
</evidence>
<comment type="caution">
    <text evidence="3">The sequence shown here is derived from an EMBL/GenBank/DDBJ whole genome shotgun (WGS) entry which is preliminary data.</text>
</comment>
<dbReference type="SUPFAM" id="SSF53474">
    <property type="entry name" value="alpha/beta-Hydrolases"/>
    <property type="match status" value="1"/>
</dbReference>